<dbReference type="InterPro" id="IPR001166">
    <property type="entry name" value="Hyperglycemic"/>
</dbReference>
<dbReference type="EMBL" id="JAOYFB010000036">
    <property type="protein sequence ID" value="KAK4020187.1"/>
    <property type="molecule type" value="Genomic_DNA"/>
</dbReference>
<dbReference type="PANTHER" id="PTHR35981">
    <property type="entry name" value="ION TRANSPORT PEPTIDE, ISOFORM C"/>
    <property type="match status" value="1"/>
</dbReference>
<evidence type="ECO:0000313" key="8">
    <source>
        <dbReference type="Proteomes" id="UP001234178"/>
    </source>
</evidence>
<dbReference type="PRINTS" id="PR00550">
    <property type="entry name" value="HYPRGLYCEMIC"/>
</dbReference>
<keyword evidence="4" id="KW-0372">Hormone</keyword>
<dbReference type="Proteomes" id="UP001234178">
    <property type="component" value="Unassembled WGS sequence"/>
</dbReference>
<dbReference type="SUPFAM" id="SSF81778">
    <property type="entry name" value="Crustacean CHH/MIH/GIH neurohormone"/>
    <property type="match status" value="1"/>
</dbReference>
<comment type="similarity">
    <text evidence="2">Belongs to the arthropod CHH/MIH/GIH/VIH hormone family.</text>
</comment>
<dbReference type="Gene3D" id="1.10.2010.10">
    <property type="entry name" value="Crustacean CHH/MIH/GIH neurohormone"/>
    <property type="match status" value="1"/>
</dbReference>
<dbReference type="InterPro" id="IPR000346">
    <property type="entry name" value="Hyperglycemic1"/>
</dbReference>
<keyword evidence="8" id="KW-1185">Reference proteome</keyword>
<keyword evidence="5" id="KW-1015">Disulfide bond</keyword>
<sequence>MPEEWGTKSTVTLHIHLKQLGNAHLTSMQWVREEEFAFQVTPSQRNTPSRQISTKTLENTKKMMAAAQQNGRQSHSSYSTQSLLGIATLLVVLLAVLPSYPSSAMSALSSGHHSLSKRSFFDINCKGLYDKSIFARLDRICQDCYNLYREPELHTLCRKNCFTTNYFKGCLDALLINDEKNIQSFMKDISIIHQIPI</sequence>
<evidence type="ECO:0000313" key="7">
    <source>
        <dbReference type="EMBL" id="KAK4020187.1"/>
    </source>
</evidence>
<dbReference type="InterPro" id="IPR035957">
    <property type="entry name" value="Crust_neurohorm_sf"/>
</dbReference>
<evidence type="ECO:0000256" key="1">
    <source>
        <dbReference type="ARBA" id="ARBA00004613"/>
    </source>
</evidence>
<evidence type="ECO:0000256" key="6">
    <source>
        <dbReference type="ARBA" id="ARBA00023320"/>
    </source>
</evidence>
<gene>
    <name evidence="7" type="ORF">OUZ56_002180</name>
</gene>
<accession>A0ABR0A4Y1</accession>
<name>A0ABR0A4Y1_9CRUS</name>
<dbReference type="InterPro" id="IPR031098">
    <property type="entry name" value="Crust_neurohorm"/>
</dbReference>
<reference evidence="7 8" key="1">
    <citation type="journal article" date="2023" name="Nucleic Acids Res.">
        <title>The hologenome of Daphnia magna reveals possible DNA methylation and microbiome-mediated evolution of the host genome.</title>
        <authorList>
            <person name="Chaturvedi A."/>
            <person name="Li X."/>
            <person name="Dhandapani V."/>
            <person name="Marshall H."/>
            <person name="Kissane S."/>
            <person name="Cuenca-Cambronero M."/>
            <person name="Asole G."/>
            <person name="Calvet F."/>
            <person name="Ruiz-Romero M."/>
            <person name="Marangio P."/>
            <person name="Guigo R."/>
            <person name="Rago D."/>
            <person name="Mirbahai L."/>
            <person name="Eastwood N."/>
            <person name="Colbourne J.K."/>
            <person name="Zhou J."/>
            <person name="Mallon E."/>
            <person name="Orsini L."/>
        </authorList>
    </citation>
    <scope>NUCLEOTIDE SEQUENCE [LARGE SCALE GENOMIC DNA]</scope>
    <source>
        <strain evidence="7">LRV0_1</strain>
    </source>
</reference>
<dbReference type="PANTHER" id="PTHR35981:SF2">
    <property type="entry name" value="ION TRANSPORT PEPTIDE, ISOFORM C"/>
    <property type="match status" value="1"/>
</dbReference>
<dbReference type="PROSITE" id="PS01250">
    <property type="entry name" value="CHH_MIH_GIH"/>
    <property type="match status" value="1"/>
</dbReference>
<comment type="caution">
    <text evidence="7">The sequence shown here is derived from an EMBL/GenBank/DDBJ whole genome shotgun (WGS) entry which is preliminary data.</text>
</comment>
<evidence type="ECO:0000256" key="3">
    <source>
        <dbReference type="ARBA" id="ARBA00022525"/>
    </source>
</evidence>
<protein>
    <recommendedName>
        <fullName evidence="9">Ion transport peptide-like protein</fullName>
    </recommendedName>
</protein>
<evidence type="ECO:0008006" key="9">
    <source>
        <dbReference type="Google" id="ProtNLM"/>
    </source>
</evidence>
<organism evidence="7 8">
    <name type="scientific">Daphnia magna</name>
    <dbReference type="NCBI Taxonomy" id="35525"/>
    <lineage>
        <taxon>Eukaryota</taxon>
        <taxon>Metazoa</taxon>
        <taxon>Ecdysozoa</taxon>
        <taxon>Arthropoda</taxon>
        <taxon>Crustacea</taxon>
        <taxon>Branchiopoda</taxon>
        <taxon>Diplostraca</taxon>
        <taxon>Cladocera</taxon>
        <taxon>Anomopoda</taxon>
        <taxon>Daphniidae</taxon>
        <taxon>Daphnia</taxon>
    </lineage>
</organism>
<evidence type="ECO:0000256" key="5">
    <source>
        <dbReference type="ARBA" id="ARBA00023157"/>
    </source>
</evidence>
<dbReference type="InterPro" id="IPR018251">
    <property type="entry name" value="Crust_neurhormone_CS"/>
</dbReference>
<proteinExistence type="inferred from homology"/>
<evidence type="ECO:0000256" key="2">
    <source>
        <dbReference type="ARBA" id="ARBA00005447"/>
    </source>
</evidence>
<keyword evidence="3" id="KW-0964">Secreted</keyword>
<evidence type="ECO:0000256" key="4">
    <source>
        <dbReference type="ARBA" id="ARBA00022702"/>
    </source>
</evidence>
<dbReference type="Pfam" id="PF01147">
    <property type="entry name" value="Crust_neurohorm"/>
    <property type="match status" value="1"/>
</dbReference>
<comment type="subcellular location">
    <subcellularLocation>
        <location evidence="1">Secreted</location>
    </subcellularLocation>
</comment>
<dbReference type="PRINTS" id="PR00548">
    <property type="entry name" value="HYPRGLYCEMC1"/>
</dbReference>
<keyword evidence="6" id="KW-0527">Neuropeptide</keyword>